<reference evidence="2 3" key="1">
    <citation type="journal article" date="2015" name="Genome Announc.">
        <title>Draft Genome Sequences of Marine Isolates of Thalassomonas viridans and Thalassomonas actiniarum.</title>
        <authorList>
            <person name="Olonade I."/>
            <person name="van Zyl L.J."/>
            <person name="Trindade M."/>
        </authorList>
    </citation>
    <scope>NUCLEOTIDE SEQUENCE [LARGE SCALE GENOMIC DNA]</scope>
    <source>
        <strain evidence="2 3">XOM25</strain>
    </source>
</reference>
<organism evidence="2 3">
    <name type="scientific">Thalassomonas viridans</name>
    <dbReference type="NCBI Taxonomy" id="137584"/>
    <lineage>
        <taxon>Bacteria</taxon>
        <taxon>Pseudomonadati</taxon>
        <taxon>Pseudomonadota</taxon>
        <taxon>Gammaproteobacteria</taxon>
        <taxon>Alteromonadales</taxon>
        <taxon>Colwelliaceae</taxon>
        <taxon>Thalassomonas</taxon>
    </lineage>
</organism>
<gene>
    <name evidence="2" type="ORF">SG34_000165</name>
</gene>
<proteinExistence type="predicted"/>
<sequence>MNRKAVLSLSIAAGIGLSSGGVMALPDVTKGNPLPILNIITPDTVGDIMPDHENPNTLHVGPARKKEVYGNYAHLGGSGPMCVDFVNIQHQAYLTLPTVAQREAAVENNTYVSNWFQLSYAINAENDARIAGITEAFDQIAALGVENAEREAQWIALRDKWRDLGLTISDLEGRLDDLKDEEAEKRRLLSNQNTLNTSTCMAMAATDPNGMVQCIINNSNWYLAETTKIDNWYSETKAPLDAELADAKAEKSAMSDAYYAAKGADEAYDNEIANIEAAHTFSYLILEAQWGVANRSWELETDVLEEEGSEVVGRVSAGYNLFGNETIALANTLAANADKLTQAGLGPYEVKELNVFNVRLNSGITITNVNTDLGDNAPGWHKNVISYPADTLMSNNILNEWAMPFEREDRAETLHFDSMDKDSFASGGFDFYVTKSASCAEYEQAVEETYTSTTDGGIDVSWTVNYNYAEPAPDHTVFTQNVGLSYNYYAYPGKIKGECTINVDRMNTYWRNAGKKSSWSWFRKKNESWDNTRQTVKNDMGMECIIDLPPQSDDQDEALKIAEDFERAMYDDMWQMFIAVYAKEYTVEVVEPDTPELEKSTVGASLGNGLIAACPANVWCQIGGIVLKTLDELGGSKAQGTTSSYAREYGTIKKVYDKDTWTVKQGSSSIDVKVCKTGTCS</sequence>
<evidence type="ECO:0000256" key="1">
    <source>
        <dbReference type="SAM" id="SignalP"/>
    </source>
</evidence>
<feature type="signal peptide" evidence="1">
    <location>
        <begin position="1"/>
        <end position="24"/>
    </location>
</feature>
<dbReference type="KEGG" id="tvd:SG34_000165"/>
<protein>
    <submittedName>
        <fullName evidence="2">Uncharacterized protein</fullName>
    </submittedName>
</protein>
<evidence type="ECO:0000313" key="2">
    <source>
        <dbReference type="EMBL" id="WDE05402.1"/>
    </source>
</evidence>
<dbReference type="AlphaFoldDB" id="A0AAE9Z5A6"/>
<keyword evidence="3" id="KW-1185">Reference proteome</keyword>
<reference evidence="2 3" key="2">
    <citation type="journal article" date="2022" name="Mar. Drugs">
        <title>Bioassay-Guided Fractionation Leads to the Detection of Cholic Acid Generated by the Rare Thalassomonas sp.</title>
        <authorList>
            <person name="Pheiffer F."/>
            <person name="Schneider Y.K."/>
            <person name="Hansen E.H."/>
            <person name="Andersen J.H."/>
            <person name="Isaksson J."/>
            <person name="Busche T."/>
            <person name="R C."/>
            <person name="Kalinowski J."/>
            <person name="Zyl L.V."/>
            <person name="Trindade M."/>
        </authorList>
    </citation>
    <scope>NUCLEOTIDE SEQUENCE [LARGE SCALE GENOMIC DNA]</scope>
    <source>
        <strain evidence="2 3">XOM25</strain>
    </source>
</reference>
<dbReference type="Proteomes" id="UP000032352">
    <property type="component" value="Chromosome"/>
</dbReference>
<evidence type="ECO:0000313" key="3">
    <source>
        <dbReference type="Proteomes" id="UP000032352"/>
    </source>
</evidence>
<dbReference type="RefSeq" id="WP_053046439.1">
    <property type="nucleotide sequence ID" value="NZ_CP059733.1"/>
</dbReference>
<keyword evidence="1" id="KW-0732">Signal</keyword>
<dbReference type="EMBL" id="CP059733">
    <property type="protein sequence ID" value="WDE05402.1"/>
    <property type="molecule type" value="Genomic_DNA"/>
</dbReference>
<accession>A0AAE9Z5A6</accession>
<name>A0AAE9Z5A6_9GAMM</name>
<feature type="chain" id="PRO_5041971382" evidence="1">
    <location>
        <begin position="25"/>
        <end position="681"/>
    </location>
</feature>